<dbReference type="Gene3D" id="3.10.129.10">
    <property type="entry name" value="Hotdog Thioesterase"/>
    <property type="match status" value="1"/>
</dbReference>
<keyword evidence="1" id="KW-0378">Hydrolase</keyword>
<dbReference type="NCBIfam" id="TIGR00369">
    <property type="entry name" value="unchar_dom_1"/>
    <property type="match status" value="1"/>
</dbReference>
<feature type="domain" description="Thioesterase" evidence="2">
    <location>
        <begin position="51"/>
        <end position="127"/>
    </location>
</feature>
<dbReference type="SUPFAM" id="SSF54637">
    <property type="entry name" value="Thioesterase/thiol ester dehydrase-isomerase"/>
    <property type="match status" value="1"/>
</dbReference>
<dbReference type="RefSeq" id="WP_182849095.1">
    <property type="nucleotide sequence ID" value="NZ_BAAALP010000041.1"/>
</dbReference>
<keyword evidence="4" id="KW-1185">Reference proteome</keyword>
<dbReference type="InterPro" id="IPR029069">
    <property type="entry name" value="HotDog_dom_sf"/>
</dbReference>
<accession>A0A7W3LZK6</accession>
<dbReference type="GO" id="GO:0016289">
    <property type="term" value="F:acyl-CoA hydrolase activity"/>
    <property type="evidence" value="ECO:0007669"/>
    <property type="project" value="UniProtKB-ARBA"/>
</dbReference>
<dbReference type="AlphaFoldDB" id="A0A7W3LZK6"/>
<proteinExistence type="predicted"/>
<name>A0A7W3LZK6_ACTNM</name>
<evidence type="ECO:0000259" key="2">
    <source>
        <dbReference type="Pfam" id="PF03061"/>
    </source>
</evidence>
<dbReference type="InterPro" id="IPR003736">
    <property type="entry name" value="PAAI_dom"/>
</dbReference>
<evidence type="ECO:0000256" key="1">
    <source>
        <dbReference type="ARBA" id="ARBA00022801"/>
    </source>
</evidence>
<protein>
    <submittedName>
        <fullName evidence="3">Uncharacterized protein (TIGR00369 family)</fullName>
    </submittedName>
</protein>
<comment type="caution">
    <text evidence="3">The sequence shown here is derived from an EMBL/GenBank/DDBJ whole genome shotgun (WGS) entry which is preliminary data.</text>
</comment>
<gene>
    <name evidence="3" type="ORF">HNR61_008952</name>
</gene>
<dbReference type="Pfam" id="PF03061">
    <property type="entry name" value="4HBT"/>
    <property type="match status" value="1"/>
</dbReference>
<organism evidence="3 4">
    <name type="scientific">Actinomadura namibiensis</name>
    <dbReference type="NCBI Taxonomy" id="182080"/>
    <lineage>
        <taxon>Bacteria</taxon>
        <taxon>Bacillati</taxon>
        <taxon>Actinomycetota</taxon>
        <taxon>Actinomycetes</taxon>
        <taxon>Streptosporangiales</taxon>
        <taxon>Thermomonosporaceae</taxon>
        <taxon>Actinomadura</taxon>
    </lineage>
</organism>
<dbReference type="Proteomes" id="UP000572680">
    <property type="component" value="Unassembled WGS sequence"/>
</dbReference>
<sequence length="141" mass="15214">MRNMDRWLGDGGMPLLGALGAEFVRYGTDDDGTVCAEAVWRPAAIACNPAGIVQGGVHTVLLDAAMNFAINAGLGGRDRSRAMLEIKTETMRPGRAGDELRVRGEVVRMARQVAYAEARVVRTDGTLLSRATGTFLLHREE</sequence>
<evidence type="ECO:0000313" key="3">
    <source>
        <dbReference type="EMBL" id="MBA8957259.1"/>
    </source>
</evidence>
<dbReference type="EMBL" id="JACJIA010000021">
    <property type="protein sequence ID" value="MBA8957259.1"/>
    <property type="molecule type" value="Genomic_DNA"/>
</dbReference>
<reference evidence="3 4" key="1">
    <citation type="submission" date="2020-08" db="EMBL/GenBank/DDBJ databases">
        <title>Genomic Encyclopedia of Type Strains, Phase IV (KMG-IV): sequencing the most valuable type-strain genomes for metagenomic binning, comparative biology and taxonomic classification.</title>
        <authorList>
            <person name="Goeker M."/>
        </authorList>
    </citation>
    <scope>NUCLEOTIDE SEQUENCE [LARGE SCALE GENOMIC DNA]</scope>
    <source>
        <strain evidence="3 4">DSM 44197</strain>
    </source>
</reference>
<evidence type="ECO:0000313" key="4">
    <source>
        <dbReference type="Proteomes" id="UP000572680"/>
    </source>
</evidence>
<dbReference type="InterPro" id="IPR006683">
    <property type="entry name" value="Thioestr_dom"/>
</dbReference>
<dbReference type="CDD" id="cd03443">
    <property type="entry name" value="PaaI_thioesterase"/>
    <property type="match status" value="1"/>
</dbReference>